<evidence type="ECO:0000256" key="3">
    <source>
        <dbReference type="ARBA" id="ARBA00011245"/>
    </source>
</evidence>
<keyword evidence="5" id="KW-0540">Nuclease</keyword>
<sequence>MDAHETSDYESNYGSDFSPEDEQLLIQLVTRTNQACLSTAVSPVTDVLTAPSCETVCSDGRFSQTDIFNHSGSSSSARSYIRDRFQAPQAVCDLPPPFPESVAFDADVTYPDLSHALATLARSRKKGAVVETPTGESAGSEDDRSPLQRFRSIPKRPLAVSDLTAGAWCELQYWYTLTELPDGRRTKTEAMKGGTKIHKKLEDEVHTTVKIDVITKEDRFALKLWNFIQGLRTLRENGLTRELEVWGVVQDNFVNGVVDVVSHENPNPDFERELLGRIQRDPNQKSPNQKSLIDFFGVDGNLTLKAPSPCPLVYVGEVKTRGSLGRVPKYVLRPAKIQVMLYHRFLSQIAAGKLDFLALLCRYRLNADRPLSDQFLAQIADIHDEVFHDSPMDESSDTNGVGESSCREATVAENVASSGQLKYQTLRELISLVKAEVEKTFPEGDGSMGQMLRVQYVHRDDGSEIDKHDFPVSSQVLDGYLKGYMSWWQGERKAVGVDIEEAFKCGYCQFAQSCSWRNNMADERMQKALERVSARRKKKDTDEDS</sequence>
<dbReference type="PANTHER" id="PTHR14464:SF4">
    <property type="entry name" value="EXONUCLEASE V"/>
    <property type="match status" value="1"/>
</dbReference>
<organism evidence="8 9">
    <name type="scientific">Claviceps arundinis</name>
    <dbReference type="NCBI Taxonomy" id="1623583"/>
    <lineage>
        <taxon>Eukaryota</taxon>
        <taxon>Fungi</taxon>
        <taxon>Dikarya</taxon>
        <taxon>Ascomycota</taxon>
        <taxon>Pezizomycotina</taxon>
        <taxon>Sordariomycetes</taxon>
        <taxon>Hypocreomycetidae</taxon>
        <taxon>Hypocreales</taxon>
        <taxon>Clavicipitaceae</taxon>
        <taxon>Claviceps</taxon>
    </lineage>
</organism>
<dbReference type="InterPro" id="IPR019190">
    <property type="entry name" value="EXOV"/>
</dbReference>
<protein>
    <recommendedName>
        <fullName evidence="10">Exonuclease V</fullName>
    </recommendedName>
</protein>
<keyword evidence="6" id="KW-0378">Hydrolase</keyword>
<dbReference type="PANTHER" id="PTHR14464">
    <property type="entry name" value="EXONUCLEASE V"/>
    <property type="match status" value="1"/>
</dbReference>
<comment type="subunit">
    <text evidence="3">Monomer.</text>
</comment>
<evidence type="ECO:0000256" key="4">
    <source>
        <dbReference type="ARBA" id="ARBA00022485"/>
    </source>
</evidence>
<evidence type="ECO:0000256" key="5">
    <source>
        <dbReference type="ARBA" id="ARBA00022722"/>
    </source>
</evidence>
<dbReference type="EMBL" id="SRPR01000109">
    <property type="protein sequence ID" value="KAG5959933.1"/>
    <property type="molecule type" value="Genomic_DNA"/>
</dbReference>
<keyword evidence="4" id="KW-0411">Iron-sulfur</keyword>
<keyword evidence="6" id="KW-0269">Exonuclease</keyword>
<reference evidence="8 9" key="1">
    <citation type="journal article" date="2020" name="bioRxiv">
        <title>Whole genome comparisons of ergot fungi reveals the divergence and evolution of species within the genus Claviceps are the result of varying mechanisms driving genome evolution and host range expansion.</title>
        <authorList>
            <person name="Wyka S.A."/>
            <person name="Mondo S.J."/>
            <person name="Liu M."/>
            <person name="Dettman J."/>
            <person name="Nalam V."/>
            <person name="Broders K.D."/>
        </authorList>
    </citation>
    <scope>NUCLEOTIDE SEQUENCE [LARGE SCALE GENOMIC DNA]</scope>
    <source>
        <strain evidence="8 9">LM583</strain>
    </source>
</reference>
<keyword evidence="4" id="KW-0004">4Fe-4S</keyword>
<comment type="cofactor">
    <cofactor evidence="1">
        <name>[4Fe-4S] cluster</name>
        <dbReference type="ChEBI" id="CHEBI:49883"/>
    </cofactor>
</comment>
<comment type="caution">
    <text evidence="8">The sequence shown here is derived from an EMBL/GenBank/DDBJ whole genome shotgun (WGS) entry which is preliminary data.</text>
</comment>
<evidence type="ECO:0008006" key="10">
    <source>
        <dbReference type="Google" id="ProtNLM"/>
    </source>
</evidence>
<evidence type="ECO:0000313" key="8">
    <source>
        <dbReference type="EMBL" id="KAG5959933.1"/>
    </source>
</evidence>
<evidence type="ECO:0000256" key="2">
    <source>
        <dbReference type="ARBA" id="ARBA00009797"/>
    </source>
</evidence>
<evidence type="ECO:0000313" key="9">
    <source>
        <dbReference type="Proteomes" id="UP000742024"/>
    </source>
</evidence>
<comment type="similarity">
    <text evidence="2">Belongs to the EXO5 family.</text>
</comment>
<keyword evidence="4" id="KW-0479">Metal-binding</keyword>
<proteinExistence type="inferred from homology"/>
<feature type="region of interest" description="Disordered" evidence="7">
    <location>
        <begin position="124"/>
        <end position="146"/>
    </location>
</feature>
<gene>
    <name evidence="8" type="ORF">E4U57_000378</name>
</gene>
<keyword evidence="4" id="KW-0408">Iron</keyword>
<dbReference type="Proteomes" id="UP000742024">
    <property type="component" value="Unassembled WGS sequence"/>
</dbReference>
<evidence type="ECO:0000256" key="1">
    <source>
        <dbReference type="ARBA" id="ARBA00001966"/>
    </source>
</evidence>
<keyword evidence="9" id="KW-1185">Reference proteome</keyword>
<name>A0ABQ7PEP7_9HYPO</name>
<accession>A0ABQ7PEP7</accession>
<evidence type="ECO:0000256" key="7">
    <source>
        <dbReference type="SAM" id="MobiDB-lite"/>
    </source>
</evidence>
<dbReference type="Pfam" id="PF09810">
    <property type="entry name" value="Exo5"/>
    <property type="match status" value="1"/>
</dbReference>
<evidence type="ECO:0000256" key="6">
    <source>
        <dbReference type="ARBA" id="ARBA00022839"/>
    </source>
</evidence>